<evidence type="ECO:0000313" key="2">
    <source>
        <dbReference type="EMBL" id="TQJ00699.1"/>
    </source>
</evidence>
<name>A0A542DCA4_AMYCI</name>
<dbReference type="InterPro" id="IPR008030">
    <property type="entry name" value="NmrA-like"/>
</dbReference>
<dbReference type="Pfam" id="PF05368">
    <property type="entry name" value="NmrA"/>
    <property type="match status" value="1"/>
</dbReference>
<dbReference type="Gene3D" id="3.90.25.10">
    <property type="entry name" value="UDP-galactose 4-epimerase, domain 1"/>
    <property type="match status" value="1"/>
</dbReference>
<dbReference type="OrthoDB" id="3243290at2"/>
<accession>A0A542DCA4</accession>
<evidence type="ECO:0000313" key="3">
    <source>
        <dbReference type="Proteomes" id="UP000320876"/>
    </source>
</evidence>
<gene>
    <name evidence="2" type="ORF">FB471_0345</name>
</gene>
<dbReference type="PANTHER" id="PTHR43162:SF1">
    <property type="entry name" value="PRESTALK A DIFFERENTIATION PROTEIN A"/>
    <property type="match status" value="1"/>
</dbReference>
<dbReference type="SUPFAM" id="SSF51735">
    <property type="entry name" value="NAD(P)-binding Rossmann-fold domains"/>
    <property type="match status" value="1"/>
</dbReference>
<organism evidence="2 3">
    <name type="scientific">Amycolatopsis cihanbeyliensis</name>
    <dbReference type="NCBI Taxonomy" id="1128664"/>
    <lineage>
        <taxon>Bacteria</taxon>
        <taxon>Bacillati</taxon>
        <taxon>Actinomycetota</taxon>
        <taxon>Actinomycetes</taxon>
        <taxon>Pseudonocardiales</taxon>
        <taxon>Pseudonocardiaceae</taxon>
        <taxon>Amycolatopsis</taxon>
    </lineage>
</organism>
<dbReference type="Proteomes" id="UP000320876">
    <property type="component" value="Unassembled WGS sequence"/>
</dbReference>
<reference evidence="2 3" key="1">
    <citation type="submission" date="2019-06" db="EMBL/GenBank/DDBJ databases">
        <title>Sequencing the genomes of 1000 actinobacteria strains.</title>
        <authorList>
            <person name="Klenk H.-P."/>
        </authorList>
    </citation>
    <scope>NUCLEOTIDE SEQUENCE [LARGE SCALE GENOMIC DNA]</scope>
    <source>
        <strain evidence="2 3">DSM 45679</strain>
    </source>
</reference>
<proteinExistence type="predicted"/>
<dbReference type="InterPro" id="IPR051604">
    <property type="entry name" value="Ergot_Alk_Oxidoreductase"/>
</dbReference>
<dbReference type="RefSeq" id="WP_141995596.1">
    <property type="nucleotide sequence ID" value="NZ_VFML01000001.1"/>
</dbReference>
<protein>
    <submittedName>
        <fullName evidence="2">Uncharacterized protein YbjT (DUF2867 family)</fullName>
    </submittedName>
</protein>
<dbReference type="PANTHER" id="PTHR43162">
    <property type="match status" value="1"/>
</dbReference>
<dbReference type="InterPro" id="IPR036291">
    <property type="entry name" value="NAD(P)-bd_dom_sf"/>
</dbReference>
<dbReference type="AlphaFoldDB" id="A0A542DCA4"/>
<sequence>MSAVPAVPPSPVVAVTGTSGGVGGRVAGRLAEAGMRLRLLGRDPDRLPRLPGATVAPPAAYGDGAAMRRALEGAGTLFLVSAHESADRVGEHRTAVDAAVAAGVERIVYVSFLGAAPDATFTFARDHWHTEQHIRGTGLPYTFLRDSFYLASLAGMAGEDGLIRGPAGQGRVSAVAHDDIADVAVAVLRGGEEHAGRTYDVTGPEALTMAEAAAELSRVTGRTVRYLPETREEAYASRAGYGVADWEMAGWVSSYEAVATGELSTVSTTVPDLTGHPAQSFAEYLRRNPDSYRHLVPAG</sequence>
<dbReference type="EMBL" id="VFML01000001">
    <property type="protein sequence ID" value="TQJ00699.1"/>
    <property type="molecule type" value="Genomic_DNA"/>
</dbReference>
<evidence type="ECO:0000259" key="1">
    <source>
        <dbReference type="Pfam" id="PF05368"/>
    </source>
</evidence>
<keyword evidence="3" id="KW-1185">Reference proteome</keyword>
<dbReference type="Gene3D" id="3.40.50.720">
    <property type="entry name" value="NAD(P)-binding Rossmann-like Domain"/>
    <property type="match status" value="1"/>
</dbReference>
<feature type="domain" description="NmrA-like" evidence="1">
    <location>
        <begin position="12"/>
        <end position="228"/>
    </location>
</feature>
<comment type="caution">
    <text evidence="2">The sequence shown here is derived from an EMBL/GenBank/DDBJ whole genome shotgun (WGS) entry which is preliminary data.</text>
</comment>